<keyword evidence="6" id="KW-0539">Nucleus</keyword>
<keyword evidence="3" id="KW-0805">Transcription regulation</keyword>
<evidence type="ECO:0000256" key="3">
    <source>
        <dbReference type="ARBA" id="ARBA00023015"/>
    </source>
</evidence>
<accession>A0A6A6MIG9</accession>
<dbReference type="Proteomes" id="UP000467840">
    <property type="component" value="Chromosome 14"/>
</dbReference>
<evidence type="ECO:0000256" key="5">
    <source>
        <dbReference type="ARBA" id="ARBA00023163"/>
    </source>
</evidence>
<organism evidence="10 11">
    <name type="scientific">Hevea brasiliensis</name>
    <name type="common">Para rubber tree</name>
    <name type="synonym">Siphonia brasiliensis</name>
    <dbReference type="NCBI Taxonomy" id="3981"/>
    <lineage>
        <taxon>Eukaryota</taxon>
        <taxon>Viridiplantae</taxon>
        <taxon>Streptophyta</taxon>
        <taxon>Embryophyta</taxon>
        <taxon>Tracheophyta</taxon>
        <taxon>Spermatophyta</taxon>
        <taxon>Magnoliopsida</taxon>
        <taxon>eudicotyledons</taxon>
        <taxon>Gunneridae</taxon>
        <taxon>Pentapetalae</taxon>
        <taxon>rosids</taxon>
        <taxon>fabids</taxon>
        <taxon>Malpighiales</taxon>
        <taxon>Euphorbiaceae</taxon>
        <taxon>Crotonoideae</taxon>
        <taxon>Micrandreae</taxon>
        <taxon>Hevea</taxon>
    </lineage>
</organism>
<feature type="region of interest" description="Disordered" evidence="8">
    <location>
        <begin position="38"/>
        <end position="66"/>
    </location>
</feature>
<proteinExistence type="predicted"/>
<dbReference type="Gene3D" id="4.10.280.10">
    <property type="entry name" value="Helix-loop-helix DNA-binding domain"/>
    <property type="match status" value="1"/>
</dbReference>
<dbReference type="CDD" id="cd18914">
    <property type="entry name" value="bHLH_AtORG2_like"/>
    <property type="match status" value="1"/>
</dbReference>
<dbReference type="PROSITE" id="PS50888">
    <property type="entry name" value="BHLH"/>
    <property type="match status" value="1"/>
</dbReference>
<feature type="domain" description="BHLH" evidence="9">
    <location>
        <begin position="67"/>
        <end position="119"/>
    </location>
</feature>
<gene>
    <name evidence="10" type="ORF">GH714_026837</name>
</gene>
<evidence type="ECO:0000259" key="9">
    <source>
        <dbReference type="PROSITE" id="PS50888"/>
    </source>
</evidence>
<keyword evidence="5" id="KW-0804">Transcription</keyword>
<comment type="caution">
    <text evidence="10">The sequence shown here is derived from an EMBL/GenBank/DDBJ whole genome shotgun (WGS) entry which is preliminary data.</text>
</comment>
<protein>
    <recommendedName>
        <fullName evidence="9">BHLH domain-containing protein</fullName>
    </recommendedName>
</protein>
<comment type="subunit">
    <text evidence="2">Homodimer.</text>
</comment>
<dbReference type="PANTHER" id="PTHR13935:SF155">
    <property type="entry name" value="TRANSCRIPTION FACTOR BHLH120-LIKE"/>
    <property type="match status" value="1"/>
</dbReference>
<feature type="coiled-coil region" evidence="7">
    <location>
        <begin position="109"/>
        <end position="136"/>
    </location>
</feature>
<reference evidence="10 11" key="1">
    <citation type="journal article" date="2020" name="Mol. Plant">
        <title>The Chromosome-Based Rubber Tree Genome Provides New Insights into Spurge Genome Evolution and Rubber Biosynthesis.</title>
        <authorList>
            <person name="Liu J."/>
            <person name="Shi C."/>
            <person name="Shi C.C."/>
            <person name="Li W."/>
            <person name="Zhang Q.J."/>
            <person name="Zhang Y."/>
            <person name="Li K."/>
            <person name="Lu H.F."/>
            <person name="Shi C."/>
            <person name="Zhu S.T."/>
            <person name="Xiao Z.Y."/>
            <person name="Nan H."/>
            <person name="Yue Y."/>
            <person name="Zhu X.G."/>
            <person name="Wu Y."/>
            <person name="Hong X.N."/>
            <person name="Fan G.Y."/>
            <person name="Tong Y."/>
            <person name="Zhang D."/>
            <person name="Mao C.L."/>
            <person name="Liu Y.L."/>
            <person name="Hao S.J."/>
            <person name="Liu W.Q."/>
            <person name="Lv M.Q."/>
            <person name="Zhang H.B."/>
            <person name="Liu Y."/>
            <person name="Hu-Tang G.R."/>
            <person name="Wang J.P."/>
            <person name="Wang J.H."/>
            <person name="Sun Y.H."/>
            <person name="Ni S.B."/>
            <person name="Chen W.B."/>
            <person name="Zhang X.C."/>
            <person name="Jiao Y.N."/>
            <person name="Eichler E.E."/>
            <person name="Li G.H."/>
            <person name="Liu X."/>
            <person name="Gao L.Z."/>
        </authorList>
    </citation>
    <scope>NUCLEOTIDE SEQUENCE [LARGE SCALE GENOMIC DNA]</scope>
    <source>
        <strain evidence="11">cv. GT1</strain>
        <tissue evidence="10">Leaf</tissue>
    </source>
</reference>
<dbReference type="SMART" id="SM00353">
    <property type="entry name" value="HLH"/>
    <property type="match status" value="1"/>
</dbReference>
<dbReference type="InterPro" id="IPR015660">
    <property type="entry name" value="MASH1/Ascl1a-like"/>
</dbReference>
<evidence type="ECO:0000256" key="6">
    <source>
        <dbReference type="ARBA" id="ARBA00023242"/>
    </source>
</evidence>
<dbReference type="GO" id="GO:0000977">
    <property type="term" value="F:RNA polymerase II transcription regulatory region sequence-specific DNA binding"/>
    <property type="evidence" value="ECO:0007669"/>
    <property type="project" value="TreeGrafter"/>
</dbReference>
<dbReference type="GO" id="GO:0090575">
    <property type="term" value="C:RNA polymerase II transcription regulator complex"/>
    <property type="evidence" value="ECO:0007669"/>
    <property type="project" value="TreeGrafter"/>
</dbReference>
<evidence type="ECO:0000256" key="1">
    <source>
        <dbReference type="ARBA" id="ARBA00004123"/>
    </source>
</evidence>
<dbReference type="GO" id="GO:0000981">
    <property type="term" value="F:DNA-binding transcription factor activity, RNA polymerase II-specific"/>
    <property type="evidence" value="ECO:0007669"/>
    <property type="project" value="TreeGrafter"/>
</dbReference>
<dbReference type="GO" id="GO:0046983">
    <property type="term" value="F:protein dimerization activity"/>
    <property type="evidence" value="ECO:0007669"/>
    <property type="project" value="InterPro"/>
</dbReference>
<evidence type="ECO:0000313" key="10">
    <source>
        <dbReference type="EMBL" id="KAF2311809.1"/>
    </source>
</evidence>
<evidence type="ECO:0000256" key="8">
    <source>
        <dbReference type="SAM" id="MobiDB-lite"/>
    </source>
</evidence>
<dbReference type="InterPro" id="IPR036638">
    <property type="entry name" value="HLH_DNA-bd_sf"/>
</dbReference>
<dbReference type="AlphaFoldDB" id="A0A6A6MIG9"/>
<evidence type="ECO:0000256" key="2">
    <source>
        <dbReference type="ARBA" id="ARBA00011738"/>
    </source>
</evidence>
<keyword evidence="4" id="KW-0238">DNA-binding</keyword>
<evidence type="ECO:0000313" key="11">
    <source>
        <dbReference type="Proteomes" id="UP000467840"/>
    </source>
</evidence>
<keyword evidence="11" id="KW-1185">Reference proteome</keyword>
<comment type="subcellular location">
    <subcellularLocation>
        <location evidence="1">Nucleus</location>
    </subcellularLocation>
</comment>
<name>A0A6A6MIG9_HEVBR</name>
<dbReference type="EMBL" id="JAAGAX010000006">
    <property type="protein sequence ID" value="KAF2311809.1"/>
    <property type="molecule type" value="Genomic_DNA"/>
</dbReference>
<evidence type="ECO:0000256" key="7">
    <source>
        <dbReference type="SAM" id="Coils"/>
    </source>
</evidence>
<evidence type="ECO:0000256" key="4">
    <source>
        <dbReference type="ARBA" id="ARBA00023125"/>
    </source>
</evidence>
<sequence length="237" mass="26670">MFPLHQGNELCFQISSNAPHKIPQDIILPHSVLYGSPDLTDDLGKSRRRKSISMDNDETARDNGNNKKKLLHRDIERQRRQEMATLYASLRSLLPLEHIKGKRSISDHMNEAVNYIKHLQQRIKELDAKRNELKQKTNFRDIPLQSSGSSSNCSPSTGVIIRPNLGGIEIVFSSGFREQDLALSGALQLLLEAELSVVNCVSTKVNERVFHTVQAEVKDSACLNLSKLQQKLNPLVP</sequence>
<dbReference type="InterPro" id="IPR011598">
    <property type="entry name" value="bHLH_dom"/>
</dbReference>
<dbReference type="Pfam" id="PF00010">
    <property type="entry name" value="HLH"/>
    <property type="match status" value="1"/>
</dbReference>
<dbReference type="FunFam" id="4.10.280.10:FF:000085">
    <property type="entry name" value="Transcription factor bHLH126"/>
    <property type="match status" value="1"/>
</dbReference>
<dbReference type="SUPFAM" id="SSF47459">
    <property type="entry name" value="HLH, helix-loop-helix DNA-binding domain"/>
    <property type="match status" value="1"/>
</dbReference>
<keyword evidence="7" id="KW-0175">Coiled coil</keyword>
<dbReference type="PANTHER" id="PTHR13935">
    <property type="entry name" value="ACHAETE-SCUTE TRANSCRIPTION FACTOR-RELATED"/>
    <property type="match status" value="1"/>
</dbReference>